<dbReference type="Proteomes" id="UP000241167">
    <property type="component" value="Unassembled WGS sequence"/>
</dbReference>
<evidence type="ECO:0000313" key="3">
    <source>
        <dbReference type="EMBL" id="PSJ40682.1"/>
    </source>
</evidence>
<name>A0A2P7QRU4_9SPHN</name>
<dbReference type="EMBL" id="PXYI01000003">
    <property type="protein sequence ID" value="PSJ40682.1"/>
    <property type="molecule type" value="Genomic_DNA"/>
</dbReference>
<evidence type="ECO:0000313" key="4">
    <source>
        <dbReference type="Proteomes" id="UP000241167"/>
    </source>
</evidence>
<dbReference type="GO" id="GO:0016020">
    <property type="term" value="C:membrane"/>
    <property type="evidence" value="ECO:0007669"/>
    <property type="project" value="UniProtKB-SubCell"/>
</dbReference>
<dbReference type="InterPro" id="IPR026841">
    <property type="entry name" value="Aur1/Ipt1"/>
</dbReference>
<feature type="transmembrane region" description="Helical" evidence="1">
    <location>
        <begin position="120"/>
        <end position="144"/>
    </location>
</feature>
<comment type="caution">
    <text evidence="3">The sequence shown here is derived from an EMBL/GenBank/DDBJ whole genome shotgun (WGS) entry which is preliminary data.</text>
</comment>
<dbReference type="AlphaFoldDB" id="A0A2P7QRU4"/>
<organism evidence="3 4">
    <name type="scientific">Allosphingosinicella deserti</name>
    <dbReference type="NCBI Taxonomy" id="2116704"/>
    <lineage>
        <taxon>Bacteria</taxon>
        <taxon>Pseudomonadati</taxon>
        <taxon>Pseudomonadota</taxon>
        <taxon>Alphaproteobacteria</taxon>
        <taxon>Sphingomonadales</taxon>
        <taxon>Sphingomonadaceae</taxon>
        <taxon>Allosphingosinicella</taxon>
    </lineage>
</organism>
<dbReference type="Pfam" id="PF14378">
    <property type="entry name" value="PAP2_3"/>
    <property type="match status" value="1"/>
</dbReference>
<proteinExistence type="predicted"/>
<feature type="domain" description="Inositolphosphotransferase Aur1/Ipt1" evidence="2">
    <location>
        <begin position="88"/>
        <end position="189"/>
    </location>
</feature>
<gene>
    <name evidence="3" type="ORF">C7I55_10230</name>
</gene>
<keyword evidence="1" id="KW-1133">Transmembrane helix</keyword>
<reference evidence="3 4" key="1">
    <citation type="submission" date="2018-03" db="EMBL/GenBank/DDBJ databases">
        <title>The draft genome of Sphingosinicella sp. GL-C-18.</title>
        <authorList>
            <person name="Liu L."/>
            <person name="Li L."/>
            <person name="Liang L."/>
            <person name="Zhang X."/>
            <person name="Wang T."/>
        </authorList>
    </citation>
    <scope>NUCLEOTIDE SEQUENCE [LARGE SCALE GENOMIC DNA]</scope>
    <source>
        <strain evidence="3 4">GL-C-18</strain>
    </source>
</reference>
<feature type="transmembrane region" description="Helical" evidence="1">
    <location>
        <begin position="151"/>
        <end position="171"/>
    </location>
</feature>
<keyword evidence="4" id="KW-1185">Reference proteome</keyword>
<feature type="transmembrane region" description="Helical" evidence="1">
    <location>
        <begin position="177"/>
        <end position="195"/>
    </location>
</feature>
<accession>A0A2P7QRU4</accession>
<protein>
    <recommendedName>
        <fullName evidence="2">Inositolphosphotransferase Aur1/Ipt1 domain-containing protein</fullName>
    </recommendedName>
</protein>
<evidence type="ECO:0000259" key="2">
    <source>
        <dbReference type="Pfam" id="PF14378"/>
    </source>
</evidence>
<keyword evidence="1" id="KW-0472">Membrane</keyword>
<sequence>MGVHPCDLWTGRDDLPRPDLHILGVPPALGGARFRIVCPADRSGALLRGLWRHVDPARHRRRLSRAAAGPCFAADIGTVDASRFSGLMERLHAVRDANGAELGAVAWQRLLWQALVQRDVGIGLGISAMPSLHNAMCALYVFAFARRSRPLAIAAGIFALLVFVGSIHLGWHYAVDGIVAYPAVAAIWWAAGWYLRRTGYVAAVLAEELAPSSMRGAPVPPNIPTMAVAAFGTLPSPLDGPRPLPWRIRTLEPEDLGQGASV</sequence>
<evidence type="ECO:0000256" key="1">
    <source>
        <dbReference type="SAM" id="Phobius"/>
    </source>
</evidence>
<keyword evidence="1" id="KW-0812">Transmembrane</keyword>